<gene>
    <name evidence="1" type="ORF">RGR602_CH01947</name>
</gene>
<dbReference type="HOGENOM" id="CLU_2864725_0_0_5"/>
<dbReference type="KEGG" id="rga:RGR602_CH01947"/>
<organism evidence="1 2">
    <name type="scientific">Rhizobium gallicum bv. gallicum R602sp</name>
    <dbReference type="NCBI Taxonomy" id="1041138"/>
    <lineage>
        <taxon>Bacteria</taxon>
        <taxon>Pseudomonadati</taxon>
        <taxon>Pseudomonadota</taxon>
        <taxon>Alphaproteobacteria</taxon>
        <taxon>Hyphomicrobiales</taxon>
        <taxon>Rhizobiaceae</taxon>
        <taxon>Rhizobium/Agrobacterium group</taxon>
        <taxon>Rhizobium</taxon>
    </lineage>
</organism>
<accession>A0A0B4X441</accession>
<keyword evidence="2" id="KW-1185">Reference proteome</keyword>
<dbReference type="AlphaFoldDB" id="A0A0B4X441"/>
<proteinExistence type="predicted"/>
<evidence type="ECO:0000313" key="1">
    <source>
        <dbReference type="EMBL" id="AJD41278.1"/>
    </source>
</evidence>
<evidence type="ECO:0008006" key="3">
    <source>
        <dbReference type="Google" id="ProtNLM"/>
    </source>
</evidence>
<dbReference type="Proteomes" id="UP000031368">
    <property type="component" value="Chromosome"/>
</dbReference>
<dbReference type="RefSeq" id="WP_039844909.1">
    <property type="nucleotide sequence ID" value="NZ_CP006877.1"/>
</dbReference>
<name>A0A0B4X441_9HYPH</name>
<evidence type="ECO:0000313" key="2">
    <source>
        <dbReference type="Proteomes" id="UP000031368"/>
    </source>
</evidence>
<dbReference type="EMBL" id="CP006877">
    <property type="protein sequence ID" value="AJD41278.1"/>
    <property type="molecule type" value="Genomic_DNA"/>
</dbReference>
<sequence length="64" mass="7184">MAEWLEEILRHPTTSIPNAGKALGLSRNASYQAAGRGEILVLQFGRLKRVPTEWLRSTLLLPKK</sequence>
<reference evidence="1 2" key="1">
    <citation type="submission" date="2013-11" db="EMBL/GenBank/DDBJ databases">
        <title>Complete genome sequence of Rhizobium gallicum bv. gallicum R602.</title>
        <authorList>
            <person name="Bustos P."/>
            <person name="Santamaria R.I."/>
            <person name="Lozano L."/>
            <person name="Acosta J.L."/>
            <person name="Ormeno-Orrillo E."/>
            <person name="Rogel M.A."/>
            <person name="Romero D."/>
            <person name="Cevallos M.A."/>
            <person name="Martinez-Romero E."/>
            <person name="Gonzalez V."/>
        </authorList>
    </citation>
    <scope>NUCLEOTIDE SEQUENCE [LARGE SCALE GENOMIC DNA]</scope>
    <source>
        <strain evidence="1 2">R602</strain>
    </source>
</reference>
<protein>
    <recommendedName>
        <fullName evidence="3">DNA-binding protein</fullName>
    </recommendedName>
</protein>